<keyword evidence="4 6" id="KW-1133">Transmembrane helix</keyword>
<evidence type="ECO:0000256" key="3">
    <source>
        <dbReference type="ARBA" id="ARBA00022692"/>
    </source>
</evidence>
<keyword evidence="5 6" id="KW-0472">Membrane</keyword>
<proteinExistence type="inferred from homology"/>
<organism evidence="7 8">
    <name type="scientific">Acrodontium crateriforme</name>
    <dbReference type="NCBI Taxonomy" id="150365"/>
    <lineage>
        <taxon>Eukaryota</taxon>
        <taxon>Fungi</taxon>
        <taxon>Dikarya</taxon>
        <taxon>Ascomycota</taxon>
        <taxon>Pezizomycotina</taxon>
        <taxon>Dothideomycetes</taxon>
        <taxon>Dothideomycetidae</taxon>
        <taxon>Mycosphaerellales</taxon>
        <taxon>Teratosphaeriaceae</taxon>
        <taxon>Acrodontium</taxon>
    </lineage>
</organism>
<accession>A0AAQ3LZC0</accession>
<comment type="similarity">
    <text evidence="2">Belongs to the UPF0057 (PMP3) family.</text>
</comment>
<dbReference type="Proteomes" id="UP001303373">
    <property type="component" value="Chromosome 2"/>
</dbReference>
<dbReference type="EMBL" id="CP138581">
    <property type="protein sequence ID" value="WPG98826.1"/>
    <property type="molecule type" value="Genomic_DNA"/>
</dbReference>
<keyword evidence="8" id="KW-1185">Reference proteome</keyword>
<evidence type="ECO:0000256" key="2">
    <source>
        <dbReference type="ARBA" id="ARBA00009530"/>
    </source>
</evidence>
<dbReference type="Pfam" id="PF01679">
    <property type="entry name" value="Pmp3"/>
    <property type="match status" value="1"/>
</dbReference>
<evidence type="ECO:0000256" key="4">
    <source>
        <dbReference type="ARBA" id="ARBA00022989"/>
    </source>
</evidence>
<comment type="subcellular location">
    <subcellularLocation>
        <location evidence="1">Membrane</location>
    </subcellularLocation>
</comment>
<evidence type="ECO:0000256" key="1">
    <source>
        <dbReference type="ARBA" id="ARBA00004370"/>
    </source>
</evidence>
<gene>
    <name evidence="7" type="ORF">R9X50_00162400</name>
</gene>
<evidence type="ECO:0000313" key="8">
    <source>
        <dbReference type="Proteomes" id="UP001303373"/>
    </source>
</evidence>
<feature type="transmembrane region" description="Helical" evidence="6">
    <location>
        <begin position="5"/>
        <end position="25"/>
    </location>
</feature>
<name>A0AAQ3LZC0_9PEZI</name>
<keyword evidence="3 6" id="KW-0812">Transmembrane</keyword>
<sequence>MRGLIYRITLFTINILFPPLSVLLLCGPNWDLVLNCSLFLLAIIPSHIHGLYISCTYFHRRRKVKKGVYPGGSKPMIKSKNVINGGASDVEVERLYLKTFGRDAASRRYSHPQGYSRYSDTSYGAGDGSRKYYS</sequence>
<reference evidence="7 8" key="1">
    <citation type="submission" date="2023-11" db="EMBL/GenBank/DDBJ databases">
        <title>An acidophilic fungus is an integral part of prey digestion in a carnivorous sundew plant.</title>
        <authorList>
            <person name="Tsai I.J."/>
        </authorList>
    </citation>
    <scope>NUCLEOTIDE SEQUENCE [LARGE SCALE GENOMIC DNA]</scope>
    <source>
        <strain evidence="7">169a</strain>
    </source>
</reference>
<protein>
    <submittedName>
        <fullName evidence="7">Uncharacterized protein</fullName>
    </submittedName>
</protein>
<evidence type="ECO:0000256" key="5">
    <source>
        <dbReference type="ARBA" id="ARBA00023136"/>
    </source>
</evidence>
<evidence type="ECO:0000256" key="6">
    <source>
        <dbReference type="SAM" id="Phobius"/>
    </source>
</evidence>
<evidence type="ECO:0000313" key="7">
    <source>
        <dbReference type="EMBL" id="WPG98826.1"/>
    </source>
</evidence>
<dbReference type="AlphaFoldDB" id="A0AAQ3LZC0"/>
<feature type="transmembrane region" description="Helical" evidence="6">
    <location>
        <begin position="37"/>
        <end position="58"/>
    </location>
</feature>
<dbReference type="GO" id="GO:0016020">
    <property type="term" value="C:membrane"/>
    <property type="evidence" value="ECO:0007669"/>
    <property type="project" value="UniProtKB-SubCell"/>
</dbReference>
<dbReference type="InterPro" id="IPR000612">
    <property type="entry name" value="PMP3"/>
</dbReference>